<keyword evidence="3" id="KW-1185">Reference proteome</keyword>
<accession>A0A7S9KSA4</accession>
<gene>
    <name evidence="2" type="ORF">C2857_004362</name>
</gene>
<evidence type="ECO:0000313" key="2">
    <source>
        <dbReference type="EMBL" id="QPH00598.1"/>
    </source>
</evidence>
<proteinExistence type="predicted"/>
<dbReference type="OrthoDB" id="5357075at2759"/>
<dbReference type="EMBL" id="CP031387">
    <property type="protein sequence ID" value="QPH00598.1"/>
    <property type="molecule type" value="Genomic_DNA"/>
</dbReference>
<reference evidence="2 3" key="1">
    <citation type="journal article" date="2018" name="PLoS Genet.">
        <title>Repeat elements organise 3D genome structure and mediate transcription in the filamentous fungus Epichloe festucae.</title>
        <authorList>
            <person name="Winter D.J."/>
            <person name="Ganley A.R.D."/>
            <person name="Young C.A."/>
            <person name="Liachko I."/>
            <person name="Schardl C.L."/>
            <person name="Dupont P.Y."/>
            <person name="Berry D."/>
            <person name="Ram A."/>
            <person name="Scott B."/>
            <person name="Cox M.P."/>
        </authorList>
    </citation>
    <scope>NUCLEOTIDE SEQUENCE [LARGE SCALE GENOMIC DNA]</scope>
    <source>
        <strain evidence="2 3">Fl1</strain>
    </source>
</reference>
<evidence type="ECO:0000256" key="1">
    <source>
        <dbReference type="SAM" id="MobiDB-lite"/>
    </source>
</evidence>
<sequence length="292" mass="32658">MPEIMVSVQAAMYGSAQQVQDDLANLFSRNMTFNPDLHASTPKEIPRQEPTINMPVPASQPVVYSISQHYNHSAHHAASFPQQPAEQAQSPIPRPSSEPPQTELSSVEYILRNNGLDPAILTPSQLQLFRIADDAQKIRLLELWSICPPKKAQEIPALAWSSTSVDQEEQMARLRYERQQNTTMSLDGTPVQTAEGRWTQQNGASESEPYMVSGYEELMRREYERQSIGNKPRDVYNHLGSAVGGCHYSRASDPVYKGSDYHAQQQQLDMAAQYGAFEQSRGAAMEADAMDM</sequence>
<organism evidence="2 3">
    <name type="scientific">Epichloe festucae (strain Fl1)</name>
    <dbReference type="NCBI Taxonomy" id="877507"/>
    <lineage>
        <taxon>Eukaryota</taxon>
        <taxon>Fungi</taxon>
        <taxon>Dikarya</taxon>
        <taxon>Ascomycota</taxon>
        <taxon>Pezizomycotina</taxon>
        <taxon>Sordariomycetes</taxon>
        <taxon>Hypocreomycetidae</taxon>
        <taxon>Hypocreales</taxon>
        <taxon>Clavicipitaceae</taxon>
        <taxon>Epichloe</taxon>
    </lineage>
</organism>
<dbReference type="AlphaFoldDB" id="A0A7S9KSA4"/>
<dbReference type="Proteomes" id="UP000594364">
    <property type="component" value="Chromosome 3"/>
</dbReference>
<name>A0A7S9KSA4_EPIFF</name>
<protein>
    <submittedName>
        <fullName evidence="2">Uncharacterized protein</fullName>
    </submittedName>
</protein>
<feature type="region of interest" description="Disordered" evidence="1">
    <location>
        <begin position="74"/>
        <end position="103"/>
    </location>
</feature>
<evidence type="ECO:0000313" key="3">
    <source>
        <dbReference type="Proteomes" id="UP000594364"/>
    </source>
</evidence>
<feature type="compositionally biased region" description="Polar residues" evidence="1">
    <location>
        <begin position="80"/>
        <end position="90"/>
    </location>
</feature>